<comment type="caution">
    <text evidence="1">The sequence shown here is derived from an EMBL/GenBank/DDBJ whole genome shotgun (WGS) entry which is preliminary data.</text>
</comment>
<evidence type="ECO:0008006" key="3">
    <source>
        <dbReference type="Google" id="ProtNLM"/>
    </source>
</evidence>
<evidence type="ECO:0000313" key="2">
    <source>
        <dbReference type="Proteomes" id="UP000075766"/>
    </source>
</evidence>
<evidence type="ECO:0000313" key="1">
    <source>
        <dbReference type="EMBL" id="KXX65902.1"/>
    </source>
</evidence>
<sequence length="257" mass="27324">MAFVLVITGLLVAISVGRASLPSYPRDGSDAQALAALQREVFDAVLEYARRYHRLPCADGNIGTGLDPDGREGAGELGCGDVSANRLGHVPFRTLGLDAPSADEARLYTRLRYAVYRSGAVDLTSAQPPSWQQDATPRMLPGDGPYAGRGAFLRALRLAAAQPRDDTNPYLTGDDGPLGTLDCVGNKRPNVAFLVLSTGVRDADLDGDLFDGPHTPLTVNSRCFAAPGTPTTEHYDDTVIAIGFDRLAGELLTVGRR</sequence>
<accession>A0ABR5VJZ2</accession>
<name>A0ABR5VJZ2_MARGR</name>
<gene>
    <name evidence="1" type="ORF">AY586_08235</name>
</gene>
<organism evidence="1 2">
    <name type="scientific">Marichromatium gracile</name>
    <name type="common">Chromatium gracile</name>
    <dbReference type="NCBI Taxonomy" id="1048"/>
    <lineage>
        <taxon>Bacteria</taxon>
        <taxon>Pseudomonadati</taxon>
        <taxon>Pseudomonadota</taxon>
        <taxon>Gammaproteobacteria</taxon>
        <taxon>Chromatiales</taxon>
        <taxon>Chromatiaceae</taxon>
        <taxon>Marichromatium</taxon>
    </lineage>
</organism>
<dbReference type="Proteomes" id="UP000075766">
    <property type="component" value="Unassembled WGS sequence"/>
</dbReference>
<reference evidence="1 2" key="1">
    <citation type="submission" date="2016-02" db="EMBL/GenBank/DDBJ databases">
        <title>Genome sequence of Marichromatium gracile YL-28, a purple sulfur bacterium.</title>
        <authorList>
            <person name="Zhao C."/>
            <person name="Hong X."/>
            <person name="Chen S."/>
            <person name="Yang S."/>
        </authorList>
    </citation>
    <scope>NUCLEOTIDE SEQUENCE [LARGE SCALE GENOMIC DNA]</scope>
    <source>
        <strain evidence="1 2">YL28</strain>
    </source>
</reference>
<keyword evidence="2" id="KW-1185">Reference proteome</keyword>
<proteinExistence type="predicted"/>
<dbReference type="EMBL" id="LSYU01000028">
    <property type="protein sequence ID" value="KXX65902.1"/>
    <property type="molecule type" value="Genomic_DNA"/>
</dbReference>
<protein>
    <recommendedName>
        <fullName evidence="3">Prepilin-type processing-associated H-X9-DG protein</fullName>
    </recommendedName>
</protein>